<dbReference type="AlphaFoldDB" id="W4FXR9"/>
<protein>
    <submittedName>
        <fullName evidence="1">Uncharacterized protein</fullName>
    </submittedName>
</protein>
<reference evidence="1" key="1">
    <citation type="submission" date="2013-12" db="EMBL/GenBank/DDBJ databases">
        <title>The Genome Sequence of Aphanomyces astaci APO3.</title>
        <authorList>
            <consortium name="The Broad Institute Genomics Platform"/>
            <person name="Russ C."/>
            <person name="Tyler B."/>
            <person name="van West P."/>
            <person name="Dieguez-Uribeondo J."/>
            <person name="Young S.K."/>
            <person name="Zeng Q."/>
            <person name="Gargeya S."/>
            <person name="Fitzgerald M."/>
            <person name="Abouelleil A."/>
            <person name="Alvarado L."/>
            <person name="Chapman S.B."/>
            <person name="Gainer-Dewar J."/>
            <person name="Goldberg J."/>
            <person name="Griggs A."/>
            <person name="Gujja S."/>
            <person name="Hansen M."/>
            <person name="Howarth C."/>
            <person name="Imamovic A."/>
            <person name="Ireland A."/>
            <person name="Larimer J."/>
            <person name="McCowan C."/>
            <person name="Murphy C."/>
            <person name="Pearson M."/>
            <person name="Poon T.W."/>
            <person name="Priest M."/>
            <person name="Roberts A."/>
            <person name="Saif S."/>
            <person name="Shea T."/>
            <person name="Sykes S."/>
            <person name="Wortman J."/>
            <person name="Nusbaum C."/>
            <person name="Birren B."/>
        </authorList>
    </citation>
    <scope>NUCLEOTIDE SEQUENCE [LARGE SCALE GENOMIC DNA]</scope>
    <source>
        <strain evidence="1">APO3</strain>
    </source>
</reference>
<evidence type="ECO:0000313" key="1">
    <source>
        <dbReference type="EMBL" id="ETV72287.1"/>
    </source>
</evidence>
<sequence>MLFLGAVFVLYHRIGSPSNYDGVISDSYQHRVAQRYEILAAQGRG</sequence>
<dbReference type="RefSeq" id="XP_009838355.1">
    <property type="nucleotide sequence ID" value="XM_009840053.1"/>
</dbReference>
<dbReference type="GeneID" id="20814745"/>
<dbReference type="VEuPathDB" id="FungiDB:H257_12749"/>
<name>W4FXR9_APHAT</name>
<gene>
    <name evidence="1" type="ORF">H257_12749</name>
</gene>
<proteinExistence type="predicted"/>
<accession>W4FXR9</accession>
<dbReference type="EMBL" id="KI913155">
    <property type="protein sequence ID" value="ETV72287.1"/>
    <property type="molecule type" value="Genomic_DNA"/>
</dbReference>
<organism evidence="1">
    <name type="scientific">Aphanomyces astaci</name>
    <name type="common">Crayfish plague agent</name>
    <dbReference type="NCBI Taxonomy" id="112090"/>
    <lineage>
        <taxon>Eukaryota</taxon>
        <taxon>Sar</taxon>
        <taxon>Stramenopiles</taxon>
        <taxon>Oomycota</taxon>
        <taxon>Saprolegniomycetes</taxon>
        <taxon>Saprolegniales</taxon>
        <taxon>Verrucalvaceae</taxon>
        <taxon>Aphanomyces</taxon>
    </lineage>
</organism>